<dbReference type="InterPro" id="IPR001584">
    <property type="entry name" value="Integrase_cat-core"/>
</dbReference>
<dbReference type="AlphaFoldDB" id="A0A9R1XJJ3"/>
<feature type="domain" description="Integrase catalytic" evidence="3">
    <location>
        <begin position="191"/>
        <end position="229"/>
    </location>
</feature>
<evidence type="ECO:0000313" key="5">
    <source>
        <dbReference type="Proteomes" id="UP000235145"/>
    </source>
</evidence>
<dbReference type="GO" id="GO:0003676">
    <property type="term" value="F:nucleic acid binding"/>
    <property type="evidence" value="ECO:0007669"/>
    <property type="project" value="InterPro"/>
</dbReference>
<reference evidence="4 5" key="1">
    <citation type="journal article" date="2017" name="Nat. Commun.">
        <title>Genome assembly with in vitro proximity ligation data and whole-genome triplication in lettuce.</title>
        <authorList>
            <person name="Reyes-Chin-Wo S."/>
            <person name="Wang Z."/>
            <person name="Yang X."/>
            <person name="Kozik A."/>
            <person name="Arikit S."/>
            <person name="Song C."/>
            <person name="Xia L."/>
            <person name="Froenicke L."/>
            <person name="Lavelle D.O."/>
            <person name="Truco M.J."/>
            <person name="Xia R."/>
            <person name="Zhu S."/>
            <person name="Xu C."/>
            <person name="Xu H."/>
            <person name="Xu X."/>
            <person name="Cox K."/>
            <person name="Korf I."/>
            <person name="Meyers B.C."/>
            <person name="Michelmore R.W."/>
        </authorList>
    </citation>
    <scope>NUCLEOTIDE SEQUENCE [LARGE SCALE GENOMIC DNA]</scope>
    <source>
        <strain evidence="5">cv. Salinas</strain>
        <tissue evidence="4">Seedlings</tissue>
    </source>
</reference>
<dbReference type="InterPro" id="IPR025724">
    <property type="entry name" value="GAG-pre-integrase_dom"/>
</dbReference>
<dbReference type="Pfam" id="PF13976">
    <property type="entry name" value="gag_pre-integrs"/>
    <property type="match status" value="1"/>
</dbReference>
<name>A0A9R1XJJ3_LACSA</name>
<protein>
    <recommendedName>
        <fullName evidence="6">CCHC-type domain-containing protein</fullName>
    </recommendedName>
</protein>
<evidence type="ECO:0000313" key="4">
    <source>
        <dbReference type="EMBL" id="KAJ0210032.1"/>
    </source>
</evidence>
<dbReference type="Pfam" id="PF00098">
    <property type="entry name" value="zf-CCHC"/>
    <property type="match status" value="1"/>
</dbReference>
<evidence type="ECO:0000259" key="2">
    <source>
        <dbReference type="PROSITE" id="PS50158"/>
    </source>
</evidence>
<evidence type="ECO:0000256" key="1">
    <source>
        <dbReference type="PROSITE-ProRule" id="PRU00047"/>
    </source>
</evidence>
<proteinExistence type="predicted"/>
<keyword evidence="1" id="KW-0479">Metal-binding</keyword>
<sequence>MSRVSVNAEDEALYVGKGKRKRFPFKCYNCGIHGHMAHNCPSEPKEDDKTTTTQEEEKPWDVEACFAIDENAMALIATVENKGHYVVFGPNDVKIYKDFQTPSKVVLQSRRNDYIYVLSAESAYVEKTKTNQNVDLWHMRLSHVSYDKLELMKKKKLVSRLPVLKVNKELVCARCQFEKAHQLPFMKSNFHAKAPLELVHSDVFGPVKQSSIKGMKYIITFIDDYSRYI</sequence>
<gene>
    <name evidence="4" type="ORF">LSAT_V11C400212760</name>
</gene>
<dbReference type="Gene3D" id="3.30.420.10">
    <property type="entry name" value="Ribonuclease H-like superfamily/Ribonuclease H"/>
    <property type="match status" value="1"/>
</dbReference>
<organism evidence="4 5">
    <name type="scientific">Lactuca sativa</name>
    <name type="common">Garden lettuce</name>
    <dbReference type="NCBI Taxonomy" id="4236"/>
    <lineage>
        <taxon>Eukaryota</taxon>
        <taxon>Viridiplantae</taxon>
        <taxon>Streptophyta</taxon>
        <taxon>Embryophyta</taxon>
        <taxon>Tracheophyta</taxon>
        <taxon>Spermatophyta</taxon>
        <taxon>Magnoliopsida</taxon>
        <taxon>eudicotyledons</taxon>
        <taxon>Gunneridae</taxon>
        <taxon>Pentapetalae</taxon>
        <taxon>asterids</taxon>
        <taxon>campanulids</taxon>
        <taxon>Asterales</taxon>
        <taxon>Asteraceae</taxon>
        <taxon>Cichorioideae</taxon>
        <taxon>Cichorieae</taxon>
        <taxon>Lactucinae</taxon>
        <taxon>Lactuca</taxon>
    </lineage>
</organism>
<dbReference type="PROSITE" id="PS50158">
    <property type="entry name" value="ZF_CCHC"/>
    <property type="match status" value="1"/>
</dbReference>
<dbReference type="SUPFAM" id="SSF57756">
    <property type="entry name" value="Retrovirus zinc finger-like domains"/>
    <property type="match status" value="1"/>
</dbReference>
<evidence type="ECO:0008006" key="6">
    <source>
        <dbReference type="Google" id="ProtNLM"/>
    </source>
</evidence>
<comment type="caution">
    <text evidence="4">The sequence shown here is derived from an EMBL/GenBank/DDBJ whole genome shotgun (WGS) entry which is preliminary data.</text>
</comment>
<dbReference type="Proteomes" id="UP000235145">
    <property type="component" value="Unassembled WGS sequence"/>
</dbReference>
<accession>A0A9R1XJJ3</accession>
<dbReference type="InterPro" id="IPR012337">
    <property type="entry name" value="RNaseH-like_sf"/>
</dbReference>
<dbReference type="EMBL" id="NBSK02000004">
    <property type="protein sequence ID" value="KAJ0210032.1"/>
    <property type="molecule type" value="Genomic_DNA"/>
</dbReference>
<dbReference type="GO" id="GO:0015074">
    <property type="term" value="P:DNA integration"/>
    <property type="evidence" value="ECO:0007669"/>
    <property type="project" value="InterPro"/>
</dbReference>
<keyword evidence="5" id="KW-1185">Reference proteome</keyword>
<dbReference type="InterPro" id="IPR036397">
    <property type="entry name" value="RNaseH_sf"/>
</dbReference>
<keyword evidence="1" id="KW-0863">Zinc-finger</keyword>
<dbReference type="PANTHER" id="PTHR42648:SF18">
    <property type="entry name" value="RETROTRANSPOSON, UNCLASSIFIED-LIKE PROTEIN"/>
    <property type="match status" value="1"/>
</dbReference>
<dbReference type="InterPro" id="IPR039537">
    <property type="entry name" value="Retrotran_Ty1/copia-like"/>
</dbReference>
<dbReference type="GO" id="GO:0008270">
    <property type="term" value="F:zinc ion binding"/>
    <property type="evidence" value="ECO:0007669"/>
    <property type="project" value="UniProtKB-KW"/>
</dbReference>
<dbReference type="InterPro" id="IPR001878">
    <property type="entry name" value="Znf_CCHC"/>
</dbReference>
<feature type="domain" description="CCHC-type" evidence="2">
    <location>
        <begin position="26"/>
        <end position="42"/>
    </location>
</feature>
<dbReference type="InterPro" id="IPR036875">
    <property type="entry name" value="Znf_CCHC_sf"/>
</dbReference>
<dbReference type="Gene3D" id="4.10.60.10">
    <property type="entry name" value="Zinc finger, CCHC-type"/>
    <property type="match status" value="1"/>
</dbReference>
<dbReference type="PROSITE" id="PS50994">
    <property type="entry name" value="INTEGRASE"/>
    <property type="match status" value="1"/>
</dbReference>
<dbReference type="SUPFAM" id="SSF53098">
    <property type="entry name" value="Ribonuclease H-like"/>
    <property type="match status" value="1"/>
</dbReference>
<dbReference type="PANTHER" id="PTHR42648">
    <property type="entry name" value="TRANSPOSASE, PUTATIVE-RELATED"/>
    <property type="match status" value="1"/>
</dbReference>
<evidence type="ECO:0000259" key="3">
    <source>
        <dbReference type="PROSITE" id="PS50994"/>
    </source>
</evidence>
<dbReference type="SMART" id="SM00343">
    <property type="entry name" value="ZnF_C2HC"/>
    <property type="match status" value="1"/>
</dbReference>
<keyword evidence="1" id="KW-0862">Zinc</keyword>